<dbReference type="Pfam" id="PF25797">
    <property type="entry name" value="PDF2_C"/>
    <property type="match status" value="1"/>
</dbReference>
<dbReference type="InterPro" id="IPR023393">
    <property type="entry name" value="START-like_dom_sf"/>
</dbReference>
<dbReference type="PANTHER" id="PTHR45654">
    <property type="entry name" value="HOMEOBOX-LEUCINE ZIPPER PROTEIN MERISTEM L1"/>
    <property type="match status" value="1"/>
</dbReference>
<keyword evidence="2" id="KW-0238">DNA-binding</keyword>
<sequence length="671" mass="75020">MEEADPVMKTPPTLERAISSIIAQNERLDNNALRSANERVYCENLAMREMLQNVLCANCRGSGLSEDDKQSNFQKLKMENVRLKEEHERKISYFSNYMGKSVVPPPGIETFSDTSTKVNQGEGINITPLEMPQNPAVKIQEKDKSIIIETTIAAMNELVELLQMREPVWINSATDGRCMIHRDSYDKLFPKPHLYKTTSARIESSKDSGEVAMNAMQLIEMFLDSNKWKDLFSTIVTKARTIEVVEAGSLGGSLHLMYAKMHILSPLVSPREFFFIRYCRQLNSNTWVMVDVSYDFIKELQDAAPTRSWKLPSGCMIEDLSNGKSKITWIEHVQVDGKSTTHRLYRDLVYGCEAYGAKRWITTLQRMCERYTFSMGLTTTPPAPARELEGGRFLFYLFVRSVIGSTEGRRNLMKLSHRMVNNFCEVLGMSDKLEYHNLSELNNSGVRISLRESNGGLGQPNGLIVSAATSLWLPISHQNLFNFFKDNKKRAQVLFKLRLDDELFVQWDVLSNGYPVNAIANVSTGKHPGSCISIIQPFAPKETGMLLLQESSMDSLGGIIIYAPVDLPTLSSVVKGDDTTGVPILPSGYVISTDGRAKRGVVQASSSSSSTTSNYNNSSEGSLLTIAYQILVSCSTLTKQLNMESVATVHTLISSTTQKIKMALHCPDRLN</sequence>
<dbReference type="Gene3D" id="3.30.530.20">
    <property type="match status" value="1"/>
</dbReference>
<evidence type="ECO:0000256" key="2">
    <source>
        <dbReference type="ARBA" id="ARBA00023125"/>
    </source>
</evidence>
<evidence type="ECO:0000313" key="8">
    <source>
        <dbReference type="Proteomes" id="UP001634393"/>
    </source>
</evidence>
<evidence type="ECO:0000256" key="1">
    <source>
        <dbReference type="ARBA" id="ARBA00023015"/>
    </source>
</evidence>
<dbReference type="Pfam" id="PF01852">
    <property type="entry name" value="START"/>
    <property type="match status" value="1"/>
</dbReference>
<organism evidence="7 8">
    <name type="scientific">Penstemon smallii</name>
    <dbReference type="NCBI Taxonomy" id="265156"/>
    <lineage>
        <taxon>Eukaryota</taxon>
        <taxon>Viridiplantae</taxon>
        <taxon>Streptophyta</taxon>
        <taxon>Embryophyta</taxon>
        <taxon>Tracheophyta</taxon>
        <taxon>Spermatophyta</taxon>
        <taxon>Magnoliopsida</taxon>
        <taxon>eudicotyledons</taxon>
        <taxon>Gunneridae</taxon>
        <taxon>Pentapetalae</taxon>
        <taxon>asterids</taxon>
        <taxon>lamiids</taxon>
        <taxon>Lamiales</taxon>
        <taxon>Plantaginaceae</taxon>
        <taxon>Cheloneae</taxon>
        <taxon>Penstemon</taxon>
    </lineage>
</organism>
<dbReference type="EMBL" id="JBJXBP010000002">
    <property type="protein sequence ID" value="KAL3845072.1"/>
    <property type="molecule type" value="Genomic_DNA"/>
</dbReference>
<dbReference type="SMART" id="SM00234">
    <property type="entry name" value="START"/>
    <property type="match status" value="1"/>
</dbReference>
<evidence type="ECO:0000256" key="3">
    <source>
        <dbReference type="ARBA" id="ARBA00023155"/>
    </source>
</evidence>
<dbReference type="InterPro" id="IPR002913">
    <property type="entry name" value="START_lipid-bd_dom"/>
</dbReference>
<protein>
    <recommendedName>
        <fullName evidence="6">START domain-containing protein</fullName>
    </recommendedName>
</protein>
<accession>A0ABD3U6J3</accession>
<name>A0ABD3U6J3_9LAMI</name>
<dbReference type="InterPro" id="IPR042160">
    <property type="entry name" value="HD-Zip_IV"/>
</dbReference>
<evidence type="ECO:0000259" key="6">
    <source>
        <dbReference type="PROSITE" id="PS50848"/>
    </source>
</evidence>
<dbReference type="PANTHER" id="PTHR45654:SF9">
    <property type="entry name" value="HOMEOBOX-LEUCINE ZIPPER PROTEIN HDG10-RELATED"/>
    <property type="match status" value="1"/>
</dbReference>
<evidence type="ECO:0000313" key="7">
    <source>
        <dbReference type="EMBL" id="KAL3845072.1"/>
    </source>
</evidence>
<dbReference type="InterPro" id="IPR057993">
    <property type="entry name" value="HD-Zip_IV_C"/>
</dbReference>
<keyword evidence="4" id="KW-0804">Transcription</keyword>
<feature type="domain" description="START" evidence="6">
    <location>
        <begin position="140"/>
        <end position="373"/>
    </location>
</feature>
<keyword evidence="5" id="KW-0539">Nucleus</keyword>
<gene>
    <name evidence="7" type="ORF">ACJIZ3_002475</name>
</gene>
<dbReference type="Proteomes" id="UP001634393">
    <property type="component" value="Unassembled WGS sequence"/>
</dbReference>
<reference evidence="7 8" key="1">
    <citation type="submission" date="2024-12" db="EMBL/GenBank/DDBJ databases">
        <title>The unique morphological basis and parallel evolutionary history of personate flowers in Penstemon.</title>
        <authorList>
            <person name="Depatie T.H."/>
            <person name="Wessinger C.A."/>
        </authorList>
    </citation>
    <scope>NUCLEOTIDE SEQUENCE [LARGE SCALE GENOMIC DNA]</scope>
    <source>
        <strain evidence="7">WTNN_2</strain>
        <tissue evidence="7">Leaf</tissue>
    </source>
</reference>
<keyword evidence="3" id="KW-0371">Homeobox</keyword>
<dbReference type="AlphaFoldDB" id="A0ABD3U6J3"/>
<dbReference type="PROSITE" id="PS50848">
    <property type="entry name" value="START"/>
    <property type="match status" value="1"/>
</dbReference>
<dbReference type="SUPFAM" id="SSF55961">
    <property type="entry name" value="Bet v1-like"/>
    <property type="match status" value="2"/>
</dbReference>
<evidence type="ECO:0000256" key="4">
    <source>
        <dbReference type="ARBA" id="ARBA00023163"/>
    </source>
</evidence>
<dbReference type="CDD" id="cd08875">
    <property type="entry name" value="START_ArGLABRA2_like"/>
    <property type="match status" value="1"/>
</dbReference>
<dbReference type="GO" id="GO:0003677">
    <property type="term" value="F:DNA binding"/>
    <property type="evidence" value="ECO:0007669"/>
    <property type="project" value="UniProtKB-KW"/>
</dbReference>
<proteinExistence type="predicted"/>
<evidence type="ECO:0000256" key="5">
    <source>
        <dbReference type="ARBA" id="ARBA00023242"/>
    </source>
</evidence>
<keyword evidence="1" id="KW-0805">Transcription regulation</keyword>
<keyword evidence="8" id="KW-1185">Reference proteome</keyword>
<comment type="caution">
    <text evidence="7">The sequence shown here is derived from an EMBL/GenBank/DDBJ whole genome shotgun (WGS) entry which is preliminary data.</text>
</comment>